<dbReference type="PROSITE" id="PS50042">
    <property type="entry name" value="CNMP_BINDING_3"/>
    <property type="match status" value="1"/>
</dbReference>
<keyword evidence="1" id="KW-1133">Transmembrane helix</keyword>
<dbReference type="SUPFAM" id="SSF81324">
    <property type="entry name" value="Voltage-gated potassium channels"/>
    <property type="match status" value="1"/>
</dbReference>
<dbReference type="OrthoDB" id="2021138at2759"/>
<dbReference type="InterPro" id="IPR018490">
    <property type="entry name" value="cNMP-bd_dom_sf"/>
</dbReference>
<dbReference type="GO" id="GO:0035725">
    <property type="term" value="P:sodium ion transmembrane transport"/>
    <property type="evidence" value="ECO:0007669"/>
    <property type="project" value="TreeGrafter"/>
</dbReference>
<feature type="domain" description="Cyclic nucleotide-binding" evidence="2">
    <location>
        <begin position="432"/>
        <end position="542"/>
    </location>
</feature>
<dbReference type="GO" id="GO:0003254">
    <property type="term" value="P:regulation of membrane depolarization"/>
    <property type="evidence" value="ECO:0007669"/>
    <property type="project" value="TreeGrafter"/>
</dbReference>
<dbReference type="Gene3D" id="1.10.287.630">
    <property type="entry name" value="Helix hairpin bin"/>
    <property type="match status" value="1"/>
</dbReference>
<reference evidence="3" key="1">
    <citation type="submission" date="2021-01" db="UniProtKB">
        <authorList>
            <consortium name="EnsemblMetazoa"/>
        </authorList>
    </citation>
    <scope>IDENTIFICATION</scope>
</reference>
<evidence type="ECO:0000313" key="3">
    <source>
        <dbReference type="EnsemblMetazoa" id="XP_031788768"/>
    </source>
</evidence>
<keyword evidence="1" id="KW-0812">Transmembrane</keyword>
<dbReference type="PANTHER" id="PTHR45689">
    <property type="entry name" value="I[[H]] CHANNEL, ISOFORM E"/>
    <property type="match status" value="1"/>
</dbReference>
<dbReference type="InterPro" id="IPR014710">
    <property type="entry name" value="RmlC-like_jellyroll"/>
</dbReference>
<dbReference type="PANTHER" id="PTHR45689:SF14">
    <property type="entry name" value="CYCLIC NUCLEOTIDE-GATED CATION CHANNEL SUBUNIT A-LIKE PROTEIN"/>
    <property type="match status" value="1"/>
</dbReference>
<dbReference type="Proteomes" id="UP000002358">
    <property type="component" value="Chromosome 5"/>
</dbReference>
<dbReference type="SUPFAM" id="SSF51206">
    <property type="entry name" value="cAMP-binding domain-like"/>
    <property type="match status" value="1"/>
</dbReference>
<evidence type="ECO:0000259" key="2">
    <source>
        <dbReference type="PROSITE" id="PS50042"/>
    </source>
</evidence>
<evidence type="ECO:0000313" key="4">
    <source>
        <dbReference type="Proteomes" id="UP000002358"/>
    </source>
</evidence>
<keyword evidence="4" id="KW-1185">Reference proteome</keyword>
<dbReference type="Gene3D" id="2.60.120.10">
    <property type="entry name" value="Jelly Rolls"/>
    <property type="match status" value="1"/>
</dbReference>
<dbReference type="CDD" id="cd00038">
    <property type="entry name" value="CAP_ED"/>
    <property type="match status" value="1"/>
</dbReference>
<sequence length="560" mass="64709">MKYTCIGACESRIAMHACELRRGSESHLPRLPPNARCAARSKRRLQKLLLVSARHPLTRLYLRSRAAIAFEKRRHGVSAHWWLVHPCSCFRFAWDIVMSLAYLYMFFMIPHMMSFHRMPAGGDGSDPLAETLSVLTPGYVVCLVDVSLNFLTGYVSPDGHEIFLDPLLVSKLASHYASGRFFALDLLSSIPYTWFHREQLQKPEKDPKLRLLFLELLPLLKFFRLSTLRHYIKEVVVACGASRVYEHGIWILCLTVLIFHWAACFTFVFPFFYAYVTRTPLDKAEGYLFNTKLYEKPTWLIYLTSLHMGGGNLCSYSYTEFRYTDLPDKVTRCILLLFGMSYFLYVIVIVLQLVRSAAEPELKYQSIMHGVKDYIGNKKLSNNLKDKLLHFYEHRFQGSLFKEKAITSTLSKHLKHEITQHSSRILLESSPLLNSIPRSLLNSIIGALKQVIFLQDDVIFKCDTEGKCMYFIVTGTVAIISYSGKEICHLRDGDYFGEIALVQQDHKRITTAIALEMCEVLRFDRRDFNRVITPKSDLHERLELVAHRRMQDVQDVQSEI</sequence>
<dbReference type="Pfam" id="PF00027">
    <property type="entry name" value="cNMP_binding"/>
    <property type="match status" value="1"/>
</dbReference>
<protein>
    <recommendedName>
        <fullName evidence="2">Cyclic nucleotide-binding domain-containing protein</fullName>
    </recommendedName>
</protein>
<organism evidence="3 4">
    <name type="scientific">Nasonia vitripennis</name>
    <name type="common">Parasitic wasp</name>
    <dbReference type="NCBI Taxonomy" id="7425"/>
    <lineage>
        <taxon>Eukaryota</taxon>
        <taxon>Metazoa</taxon>
        <taxon>Ecdysozoa</taxon>
        <taxon>Arthropoda</taxon>
        <taxon>Hexapoda</taxon>
        <taxon>Insecta</taxon>
        <taxon>Pterygota</taxon>
        <taxon>Neoptera</taxon>
        <taxon>Endopterygota</taxon>
        <taxon>Hymenoptera</taxon>
        <taxon>Apocrita</taxon>
        <taxon>Proctotrupomorpha</taxon>
        <taxon>Chalcidoidea</taxon>
        <taxon>Pteromalidae</taxon>
        <taxon>Pteromalinae</taxon>
        <taxon>Nasonia</taxon>
    </lineage>
</organism>
<dbReference type="GO" id="GO:0005249">
    <property type="term" value="F:voltage-gated potassium channel activity"/>
    <property type="evidence" value="ECO:0007669"/>
    <property type="project" value="TreeGrafter"/>
</dbReference>
<feature type="transmembrane region" description="Helical" evidence="1">
    <location>
        <begin position="249"/>
        <end position="273"/>
    </location>
</feature>
<dbReference type="InterPro" id="IPR051413">
    <property type="entry name" value="K/Na_HCN_channel"/>
</dbReference>
<feature type="transmembrane region" description="Helical" evidence="1">
    <location>
        <begin position="299"/>
        <end position="318"/>
    </location>
</feature>
<keyword evidence="1" id="KW-0472">Membrane</keyword>
<name>A0A7M7QPF6_NASVI</name>
<dbReference type="GeneID" id="100679503"/>
<proteinExistence type="predicted"/>
<dbReference type="InParanoid" id="A0A7M7QPF6"/>
<dbReference type="InterPro" id="IPR000595">
    <property type="entry name" value="cNMP-bd_dom"/>
</dbReference>
<accession>A0A7M7QPF6</accession>
<dbReference type="GO" id="GO:0098855">
    <property type="term" value="C:HCN channel complex"/>
    <property type="evidence" value="ECO:0007669"/>
    <property type="project" value="TreeGrafter"/>
</dbReference>
<evidence type="ECO:0000256" key="1">
    <source>
        <dbReference type="SAM" id="Phobius"/>
    </source>
</evidence>
<dbReference type="SMR" id="A0A7M7QPF6"/>
<dbReference type="AlphaFoldDB" id="A0A7M7QPF6"/>
<dbReference type="RefSeq" id="XP_031788768.1">
    <property type="nucleotide sequence ID" value="XM_031932908.2"/>
</dbReference>
<feature type="transmembrane region" description="Helical" evidence="1">
    <location>
        <begin position="330"/>
        <end position="354"/>
    </location>
</feature>
<dbReference type="SMART" id="SM00100">
    <property type="entry name" value="cNMP"/>
    <property type="match status" value="1"/>
</dbReference>
<dbReference type="KEGG" id="nvi:100679503"/>
<feature type="transmembrane region" description="Helical" evidence="1">
    <location>
        <begin position="92"/>
        <end position="109"/>
    </location>
</feature>
<dbReference type="EnsemblMetazoa" id="XM_031932908">
    <property type="protein sequence ID" value="XP_031788768"/>
    <property type="gene ID" value="LOC100679503"/>
</dbReference>